<dbReference type="InterPro" id="IPR044822">
    <property type="entry name" value="Myb_DNA-bind_4"/>
</dbReference>
<evidence type="ECO:0000259" key="2">
    <source>
        <dbReference type="Pfam" id="PF13837"/>
    </source>
</evidence>
<dbReference type="AlphaFoldDB" id="A0ABD1E553"/>
<accession>A0ABD1E553</accession>
<dbReference type="Proteomes" id="UP001566132">
    <property type="component" value="Unassembled WGS sequence"/>
</dbReference>
<name>A0ABD1E553_HYPHA</name>
<dbReference type="SMART" id="SM00595">
    <property type="entry name" value="MADF"/>
    <property type="match status" value="1"/>
</dbReference>
<feature type="domain" description="Myb/SANT-like DNA-binding" evidence="2">
    <location>
        <begin position="55"/>
        <end position="140"/>
    </location>
</feature>
<feature type="region of interest" description="Disordered" evidence="1">
    <location>
        <begin position="173"/>
        <end position="192"/>
    </location>
</feature>
<organism evidence="3 4">
    <name type="scientific">Hypothenemus hampei</name>
    <name type="common">Coffee berry borer</name>
    <dbReference type="NCBI Taxonomy" id="57062"/>
    <lineage>
        <taxon>Eukaryota</taxon>
        <taxon>Metazoa</taxon>
        <taxon>Ecdysozoa</taxon>
        <taxon>Arthropoda</taxon>
        <taxon>Hexapoda</taxon>
        <taxon>Insecta</taxon>
        <taxon>Pterygota</taxon>
        <taxon>Neoptera</taxon>
        <taxon>Endopterygota</taxon>
        <taxon>Coleoptera</taxon>
        <taxon>Polyphaga</taxon>
        <taxon>Cucujiformia</taxon>
        <taxon>Curculionidae</taxon>
        <taxon>Scolytinae</taxon>
        <taxon>Hypothenemus</taxon>
    </lineage>
</organism>
<evidence type="ECO:0000256" key="1">
    <source>
        <dbReference type="SAM" id="MobiDB-lite"/>
    </source>
</evidence>
<keyword evidence="4" id="KW-1185">Reference proteome</keyword>
<dbReference type="EMBL" id="JBDJPC010000011">
    <property type="protein sequence ID" value="KAL1489817.1"/>
    <property type="molecule type" value="Genomic_DNA"/>
</dbReference>
<dbReference type="Pfam" id="PF13837">
    <property type="entry name" value="Myb_DNA-bind_4"/>
    <property type="match status" value="1"/>
</dbReference>
<dbReference type="PANTHER" id="PTHR47595:SF1">
    <property type="entry name" value="MYB_SANT-LIKE DNA-BINDING DOMAIN-CONTAINING PROTEIN"/>
    <property type="match status" value="1"/>
</dbReference>
<comment type="caution">
    <text evidence="3">The sequence shown here is derived from an EMBL/GenBank/DDBJ whole genome shotgun (WGS) entry which is preliminary data.</text>
</comment>
<gene>
    <name evidence="3" type="ORF">ABEB36_013749</name>
</gene>
<reference evidence="3 4" key="1">
    <citation type="submission" date="2024-05" db="EMBL/GenBank/DDBJ databases">
        <title>Genetic variation in Jamaican populations of the coffee berry borer (Hypothenemus hampei).</title>
        <authorList>
            <person name="Errbii M."/>
            <person name="Myrie A."/>
        </authorList>
    </citation>
    <scope>NUCLEOTIDE SEQUENCE [LARGE SCALE GENOMIC DNA]</scope>
    <source>
        <strain evidence="3">JA-Hopewell-2020-01-JO</strain>
        <tissue evidence="3">Whole body</tissue>
    </source>
</reference>
<dbReference type="PANTHER" id="PTHR47595">
    <property type="entry name" value="HEAT SHOCK 70 KDA PROTEIN 14"/>
    <property type="match status" value="1"/>
</dbReference>
<evidence type="ECO:0000313" key="3">
    <source>
        <dbReference type="EMBL" id="KAL1489817.1"/>
    </source>
</evidence>
<dbReference type="Gene3D" id="1.10.10.60">
    <property type="entry name" value="Homeodomain-like"/>
    <property type="match status" value="1"/>
</dbReference>
<proteinExistence type="predicted"/>
<evidence type="ECO:0000313" key="4">
    <source>
        <dbReference type="Proteomes" id="UP001566132"/>
    </source>
</evidence>
<feature type="compositionally biased region" description="Polar residues" evidence="1">
    <location>
        <begin position="173"/>
        <end position="185"/>
    </location>
</feature>
<sequence>MENQLGECSICNLRGLLSKIRVHMKEEHLIKDTIETVETEENSIEFEPVADDCIRWAPHEVLLLIRLVEENLDKFNAKIKKNVWIIIAEKISSITKKKFTHEQVDNKWKGMKKTYKRIKDENNRSGNSPVKWEFFNAMDSFMRKRPEITPIATCDTKEGLQLKQTMDENMQVTTQNTDDNGSSSFFLKRKRRNNEVQKRHYEKMARFDQFLKLYKQSLKLKAKKQ</sequence>
<protein>
    <recommendedName>
        <fullName evidence="2">Myb/SANT-like DNA-binding domain-containing protein</fullName>
    </recommendedName>
</protein>